<gene>
    <name evidence="12" type="ORF">CLV35_3641</name>
</gene>
<dbReference type="Pfam" id="PF16203">
    <property type="entry name" value="ERCC3_RAD25_C"/>
    <property type="match status" value="1"/>
</dbReference>
<keyword evidence="6" id="KW-0413">Isomerase</keyword>
<evidence type="ECO:0000256" key="6">
    <source>
        <dbReference type="ARBA" id="ARBA00023235"/>
    </source>
</evidence>
<dbReference type="CDD" id="cd18789">
    <property type="entry name" value="SF2_C_XPB"/>
    <property type="match status" value="1"/>
</dbReference>
<keyword evidence="2" id="KW-0547">Nucleotide-binding</keyword>
<dbReference type="Gene3D" id="3.40.50.300">
    <property type="entry name" value="P-loop containing nucleotide triphosphate hydrolases"/>
    <property type="match status" value="2"/>
</dbReference>
<keyword evidence="3" id="KW-0378">Hydrolase</keyword>
<evidence type="ECO:0000259" key="11">
    <source>
        <dbReference type="PROSITE" id="PS51194"/>
    </source>
</evidence>
<evidence type="ECO:0000256" key="1">
    <source>
        <dbReference type="ARBA" id="ARBA00006637"/>
    </source>
</evidence>
<name>A0A420XK50_9ACTN</name>
<dbReference type="PANTHER" id="PTHR11274">
    <property type="entry name" value="RAD25/XP-B DNA REPAIR HELICASE"/>
    <property type="match status" value="1"/>
</dbReference>
<evidence type="ECO:0000313" key="13">
    <source>
        <dbReference type="Proteomes" id="UP000281955"/>
    </source>
</evidence>
<dbReference type="InterPro" id="IPR001650">
    <property type="entry name" value="Helicase_C-like"/>
</dbReference>
<dbReference type="GO" id="GO:0003677">
    <property type="term" value="F:DNA binding"/>
    <property type="evidence" value="ECO:0007669"/>
    <property type="project" value="InterPro"/>
</dbReference>
<dbReference type="SUPFAM" id="SSF52540">
    <property type="entry name" value="P-loop containing nucleoside triphosphate hydrolases"/>
    <property type="match status" value="2"/>
</dbReference>
<dbReference type="FunCoup" id="A0A420XK50">
    <property type="interactions" value="181"/>
</dbReference>
<dbReference type="GO" id="GO:0016787">
    <property type="term" value="F:hydrolase activity"/>
    <property type="evidence" value="ECO:0007669"/>
    <property type="project" value="UniProtKB-KW"/>
</dbReference>
<keyword evidence="13" id="KW-1185">Reference proteome</keyword>
<evidence type="ECO:0000313" key="12">
    <source>
        <dbReference type="EMBL" id="RKS68514.1"/>
    </source>
</evidence>
<dbReference type="EC" id="5.6.2.4" evidence="8"/>
<dbReference type="PROSITE" id="PS51192">
    <property type="entry name" value="HELICASE_ATP_BIND_1"/>
    <property type="match status" value="1"/>
</dbReference>
<keyword evidence="5" id="KW-0067">ATP-binding</keyword>
<dbReference type="NCBIfam" id="NF045503">
    <property type="entry name" value="repair_heli_XPB"/>
    <property type="match status" value="1"/>
</dbReference>
<organism evidence="12 13">
    <name type="scientific">Motilibacter peucedani</name>
    <dbReference type="NCBI Taxonomy" id="598650"/>
    <lineage>
        <taxon>Bacteria</taxon>
        <taxon>Bacillati</taxon>
        <taxon>Actinomycetota</taxon>
        <taxon>Actinomycetes</taxon>
        <taxon>Motilibacterales</taxon>
        <taxon>Motilibacteraceae</taxon>
        <taxon>Motilibacter</taxon>
    </lineage>
</organism>
<dbReference type="Pfam" id="PF04851">
    <property type="entry name" value="ResIII"/>
    <property type="match status" value="1"/>
</dbReference>
<dbReference type="GO" id="GO:0005524">
    <property type="term" value="F:ATP binding"/>
    <property type="evidence" value="ECO:0007669"/>
    <property type="project" value="UniProtKB-KW"/>
</dbReference>
<dbReference type="PANTHER" id="PTHR11274:SF0">
    <property type="entry name" value="GENERAL TRANSCRIPTION AND DNA REPAIR FACTOR IIH HELICASE SUBUNIT XPB"/>
    <property type="match status" value="1"/>
</dbReference>
<dbReference type="InterPro" id="IPR014001">
    <property type="entry name" value="Helicase_ATP-bd"/>
</dbReference>
<dbReference type="InterPro" id="IPR032438">
    <property type="entry name" value="ERCC3_RAD25_C"/>
</dbReference>
<dbReference type="AlphaFoldDB" id="A0A420XK50"/>
<dbReference type="RefSeq" id="WP_121194893.1">
    <property type="nucleotide sequence ID" value="NZ_RBWV01000016.1"/>
</dbReference>
<dbReference type="EMBL" id="RBWV01000016">
    <property type="protein sequence ID" value="RKS68514.1"/>
    <property type="molecule type" value="Genomic_DNA"/>
</dbReference>
<comment type="catalytic activity">
    <reaction evidence="9">
        <text>ATP + H2O = ADP + phosphate + H(+)</text>
        <dbReference type="Rhea" id="RHEA:13065"/>
        <dbReference type="ChEBI" id="CHEBI:15377"/>
        <dbReference type="ChEBI" id="CHEBI:15378"/>
        <dbReference type="ChEBI" id="CHEBI:30616"/>
        <dbReference type="ChEBI" id="CHEBI:43474"/>
        <dbReference type="ChEBI" id="CHEBI:456216"/>
        <dbReference type="EC" id="5.6.2.4"/>
    </reaction>
</comment>
<dbReference type="InterPro" id="IPR050615">
    <property type="entry name" value="ATP-dep_DNA_Helicase"/>
</dbReference>
<evidence type="ECO:0000256" key="5">
    <source>
        <dbReference type="ARBA" id="ARBA00022840"/>
    </source>
</evidence>
<dbReference type="InterPro" id="IPR027417">
    <property type="entry name" value="P-loop_NTPase"/>
</dbReference>
<evidence type="ECO:0000256" key="9">
    <source>
        <dbReference type="ARBA" id="ARBA00048988"/>
    </source>
</evidence>
<dbReference type="SMART" id="SM00487">
    <property type="entry name" value="DEXDc"/>
    <property type="match status" value="1"/>
</dbReference>
<dbReference type="PROSITE" id="PS51194">
    <property type="entry name" value="HELICASE_CTER"/>
    <property type="match status" value="1"/>
</dbReference>
<dbReference type="InterPro" id="IPR006935">
    <property type="entry name" value="Helicase/UvrB_N"/>
</dbReference>
<sequence length="554" mass="61780">MTDGPLIVQSDKTLLLEIDHDDSPAARRAIAPFAELERAPEHVHTYRVTPLGLWNARAAGHDAEQVVDTLLRYSRYAVPHSLLVDIADTMDRYGRLTLEKHPVHGLVLHTTDRPVLEEVLRSKKVAPLVGERVDPDTVVVHPSERGHMKQVLLKLGWPAEDLAGYVDGEAHPIELAQDGWTLRPYQQEAVDGFWHGGSGVVVLPCGAGKTLVGAAAMAQAKATTLILVTNTVSARQWRHELLKRTSLTEDEIGEYSGSKKEIRPVTIATYQVLTTKRKGVYQHLEVFDARDWGLVVYDEVHLLPAPVFRFTADIQARRRIGLTATLVREDGREGDVFSLIGPKRYDAPWKDIESQGYIAPADCVEVRVTLSEHERLTYATAEPEERYRLCSTTATKARLVERLTELHEGERILVIGQYIDQLDDLGNRLDAPVIKGETTVKERERLFEAFRSGEITTLVVSKVANFSIDLPEAAVAIQVSGTFGSRQEEAQRLGRVLRPKSDRRAARFYSVVARDTVDQDFAAHRQRFLAEQGYAYRILDADDILAGGTADAAE</sequence>
<reference evidence="12 13" key="1">
    <citation type="submission" date="2018-10" db="EMBL/GenBank/DDBJ databases">
        <title>Genomic Encyclopedia of Archaeal and Bacterial Type Strains, Phase II (KMG-II): from individual species to whole genera.</title>
        <authorList>
            <person name="Goeker M."/>
        </authorList>
    </citation>
    <scope>NUCLEOTIDE SEQUENCE [LARGE SCALE GENOMIC DNA]</scope>
    <source>
        <strain evidence="12 13">RP-AC37</strain>
    </source>
</reference>
<feature type="domain" description="Helicase C-terminal" evidence="11">
    <location>
        <begin position="398"/>
        <end position="544"/>
    </location>
</feature>
<proteinExistence type="inferred from homology"/>
<evidence type="ECO:0000256" key="2">
    <source>
        <dbReference type="ARBA" id="ARBA00022741"/>
    </source>
</evidence>
<evidence type="ECO:0000259" key="10">
    <source>
        <dbReference type="PROSITE" id="PS51192"/>
    </source>
</evidence>
<protein>
    <recommendedName>
        <fullName evidence="8">DNA 3'-5' helicase</fullName>
        <ecNumber evidence="8">5.6.2.4</ecNumber>
    </recommendedName>
</protein>
<feature type="domain" description="Helicase ATP-binding" evidence="10">
    <location>
        <begin position="190"/>
        <end position="344"/>
    </location>
</feature>
<dbReference type="PRINTS" id="PR00851">
    <property type="entry name" value="XRODRMPGMNTB"/>
</dbReference>
<dbReference type="InterPro" id="IPR032830">
    <property type="entry name" value="XPB/Ssl2_N"/>
</dbReference>
<comment type="catalytic activity">
    <reaction evidence="7">
        <text>Couples ATP hydrolysis with the unwinding of duplex DNA by translocating in the 3'-5' direction.</text>
        <dbReference type="EC" id="5.6.2.4"/>
    </reaction>
</comment>
<dbReference type="InParanoid" id="A0A420XK50"/>
<dbReference type="Proteomes" id="UP000281955">
    <property type="component" value="Unassembled WGS sequence"/>
</dbReference>
<evidence type="ECO:0000256" key="4">
    <source>
        <dbReference type="ARBA" id="ARBA00022806"/>
    </source>
</evidence>
<dbReference type="GO" id="GO:0043138">
    <property type="term" value="F:3'-5' DNA helicase activity"/>
    <property type="evidence" value="ECO:0007669"/>
    <property type="project" value="UniProtKB-EC"/>
</dbReference>
<dbReference type="SMART" id="SM00490">
    <property type="entry name" value="HELICc"/>
    <property type="match status" value="1"/>
</dbReference>
<dbReference type="OrthoDB" id="3713880at2"/>
<keyword evidence="4" id="KW-0347">Helicase</keyword>
<comment type="similarity">
    <text evidence="1">Belongs to the helicase family. RAD25/XPB subfamily.</text>
</comment>
<evidence type="ECO:0000256" key="3">
    <source>
        <dbReference type="ARBA" id="ARBA00022801"/>
    </source>
</evidence>
<evidence type="ECO:0000256" key="7">
    <source>
        <dbReference type="ARBA" id="ARBA00034617"/>
    </source>
</evidence>
<dbReference type="Pfam" id="PF13625">
    <property type="entry name" value="Helicase_C_3"/>
    <property type="match status" value="1"/>
</dbReference>
<evidence type="ECO:0000256" key="8">
    <source>
        <dbReference type="ARBA" id="ARBA00034808"/>
    </source>
</evidence>
<accession>A0A420XK50</accession>
<comment type="caution">
    <text evidence="12">The sequence shown here is derived from an EMBL/GenBank/DDBJ whole genome shotgun (WGS) entry which is preliminary data.</text>
</comment>